<proteinExistence type="predicted"/>
<keyword evidence="1" id="KW-0472">Membrane</keyword>
<evidence type="ECO:0000256" key="1">
    <source>
        <dbReference type="SAM" id="Phobius"/>
    </source>
</evidence>
<dbReference type="EMBL" id="KI925528">
    <property type="protein sequence ID" value="ETW50136.1"/>
    <property type="molecule type" value="Genomic_DNA"/>
</dbReference>
<evidence type="ECO:0000313" key="2">
    <source>
        <dbReference type="EMBL" id="ETW50136.1"/>
    </source>
</evidence>
<gene>
    <name evidence="2" type="ORF">PFMALIP_01825</name>
</gene>
<organism evidence="2 3">
    <name type="scientific">Plasmodium falciparum MaliPS096_E11</name>
    <dbReference type="NCBI Taxonomy" id="1036727"/>
    <lineage>
        <taxon>Eukaryota</taxon>
        <taxon>Sar</taxon>
        <taxon>Alveolata</taxon>
        <taxon>Apicomplexa</taxon>
        <taxon>Aconoidasida</taxon>
        <taxon>Haemosporida</taxon>
        <taxon>Plasmodiidae</taxon>
        <taxon>Plasmodium</taxon>
        <taxon>Plasmodium (Laverania)</taxon>
    </lineage>
</organism>
<dbReference type="AlphaFoldDB" id="A0A024WUF3"/>
<dbReference type="PANTHER" id="PTHR34740">
    <property type="entry name" value="FINGER, C3HC4 TYPE, PUTATIVE-RELATED-RELATED"/>
    <property type="match status" value="1"/>
</dbReference>
<reference evidence="2 3" key="1">
    <citation type="submission" date="2013-02" db="EMBL/GenBank/DDBJ databases">
        <title>The Genome Annotation of Plasmodium falciparum MaliPS096_E11.</title>
        <authorList>
            <consortium name="The Broad Institute Genome Sequencing Platform"/>
            <consortium name="The Broad Institute Genome Sequencing Center for Infectious Disease"/>
            <person name="Neafsey D."/>
            <person name="Hoffman S."/>
            <person name="Volkman S."/>
            <person name="Rosenthal P."/>
            <person name="Walker B."/>
            <person name="Young S.K."/>
            <person name="Zeng Q."/>
            <person name="Gargeya S."/>
            <person name="Fitzgerald M."/>
            <person name="Haas B."/>
            <person name="Abouelleil A."/>
            <person name="Allen A.W."/>
            <person name="Alvarado L."/>
            <person name="Arachchi H.M."/>
            <person name="Berlin A.M."/>
            <person name="Chapman S.B."/>
            <person name="Gainer-Dewar J."/>
            <person name="Goldberg J."/>
            <person name="Griggs A."/>
            <person name="Gujja S."/>
            <person name="Hansen M."/>
            <person name="Howarth C."/>
            <person name="Imamovic A."/>
            <person name="Ireland A."/>
            <person name="Larimer J."/>
            <person name="McCowan C."/>
            <person name="Murphy C."/>
            <person name="Pearson M."/>
            <person name="Poon T.W."/>
            <person name="Priest M."/>
            <person name="Roberts A."/>
            <person name="Saif S."/>
            <person name="Shea T."/>
            <person name="Sisk P."/>
            <person name="Sykes S."/>
            <person name="Wortman J."/>
            <person name="Nusbaum C."/>
            <person name="Birren B."/>
        </authorList>
    </citation>
    <scope>NUCLEOTIDE SEQUENCE [LARGE SCALE GENOMIC DNA]</scope>
    <source>
        <strain evidence="2 3">MaliPS096_E11</strain>
    </source>
</reference>
<reference evidence="2 3" key="2">
    <citation type="submission" date="2013-02" db="EMBL/GenBank/DDBJ databases">
        <title>The Genome Sequence of Plasmodium falciparum MaliPS096_E11.</title>
        <authorList>
            <consortium name="The Broad Institute Genome Sequencing Platform"/>
            <consortium name="The Broad Institute Genome Sequencing Center for Infectious Disease"/>
            <person name="Neafsey D."/>
            <person name="Cheeseman I."/>
            <person name="Volkman S."/>
            <person name="Adams J."/>
            <person name="Walker B."/>
            <person name="Young S.K."/>
            <person name="Zeng Q."/>
            <person name="Gargeya S."/>
            <person name="Fitzgerald M."/>
            <person name="Haas B."/>
            <person name="Abouelleil A."/>
            <person name="Alvarado L."/>
            <person name="Arachchi H.M."/>
            <person name="Berlin A.M."/>
            <person name="Chapman S.B."/>
            <person name="Dewar J."/>
            <person name="Goldberg J."/>
            <person name="Griggs A."/>
            <person name="Gujja S."/>
            <person name="Hansen M."/>
            <person name="Howarth C."/>
            <person name="Imamovic A."/>
            <person name="Larimer J."/>
            <person name="McCowan C."/>
            <person name="Murphy C."/>
            <person name="Neiman D."/>
            <person name="Pearson M."/>
            <person name="Priest M."/>
            <person name="Roberts A."/>
            <person name="Saif S."/>
            <person name="Shea T."/>
            <person name="Sisk P."/>
            <person name="Sykes S."/>
            <person name="Wortman J."/>
            <person name="Nusbaum C."/>
            <person name="Birren B."/>
        </authorList>
    </citation>
    <scope>NUCLEOTIDE SEQUENCE [LARGE SCALE GENOMIC DNA]</scope>
    <source>
        <strain evidence="2 3">MaliPS096_E11</strain>
    </source>
</reference>
<feature type="transmembrane region" description="Helical" evidence="1">
    <location>
        <begin position="470"/>
        <end position="488"/>
    </location>
</feature>
<evidence type="ECO:0000313" key="3">
    <source>
        <dbReference type="Proteomes" id="UP000030699"/>
    </source>
</evidence>
<accession>A0A024WUF3</accession>
<protein>
    <submittedName>
        <fullName evidence="2">Uncharacterized protein</fullName>
    </submittedName>
</protein>
<keyword evidence="1" id="KW-0812">Transmembrane</keyword>
<name>A0A024WUF3_PLAFA</name>
<sequence length="633" mass="76948">MIKCKDKGDKNDEHNIERFGKKQMKEFMVMSYPERTIQYKEENILSFKNDILYNKDVCNNINKYNNKKYCKNLSLYHVKNYFFHISLYFIKSLLCSRNNFNDLIKMRIYFLLLYKIKFVRKIKSYLFKKHFVKYIDLLCKYNKDKVYKCVKSINCETYISIYEKHHNINVILYIYEKQGKFFKVIQICLKEIKNNISKLYNILKKFFKNNNNNNKKKKNKKKNIYIKSFFFSTKVTYDDMFCINFDHHVDIYNFYKIPLKKKITKCLFCSCKEKTQQIVKDKNLFIQKMFGDLNYISKERSFFLECFVINKRRRGMATCVRSEDIPNVMDIKKGHDHMSINKSTNEYLNKRKNQENYHNLQNTYCNLHSCYEKGIHWSNRYGKYNNCENIKGHKKRLIKSRWLFIIKEYNNIFLYIYMLSFILKKNKITNNKMNEYIISYILNQCINGYINIHEKVINSTLNKKKKKKKLLFFFNYIFEQIILFVININSYNHTQNVCQKILSQYKQKFDIKLIKMPIIQVLKNLCDTYMFFNDTNEIAQKNIKESMKYYSYQKKKGLIINFEQSNHKHKFNMNLDKKSYVLSLNKQNLNHTITKSYFSQPSNIIYIYKCDHSNHFACTNLCYVCDYESAQEI</sequence>
<dbReference type="Proteomes" id="UP000030699">
    <property type="component" value="Unassembled WGS sequence"/>
</dbReference>
<feature type="transmembrane region" description="Helical" evidence="1">
    <location>
        <begin position="402"/>
        <end position="423"/>
    </location>
</feature>
<dbReference type="PANTHER" id="PTHR34740:SF5">
    <property type="entry name" value="POLYMERASE NUCLEOTIDYL TRANSFERASE DOMAIN-CONTAINING PROTEIN"/>
    <property type="match status" value="1"/>
</dbReference>
<dbReference type="InterPro" id="IPR038841">
    <property type="entry name" value="PF07_0086"/>
</dbReference>
<keyword evidence="1" id="KW-1133">Transmembrane helix</keyword>